<feature type="domain" description="SRCR" evidence="6">
    <location>
        <begin position="206"/>
        <end position="305"/>
    </location>
</feature>
<dbReference type="STRING" id="45351.A7SEY1"/>
<evidence type="ECO:0000256" key="1">
    <source>
        <dbReference type="ARBA" id="ARBA00022729"/>
    </source>
</evidence>
<evidence type="ECO:0000256" key="4">
    <source>
        <dbReference type="ARBA" id="ARBA00023180"/>
    </source>
</evidence>
<dbReference type="FunFam" id="3.10.250.10:FF:000001">
    <property type="entry name" value="Lysyl oxidase 4 isoform X1"/>
    <property type="match status" value="1"/>
</dbReference>
<dbReference type="PRINTS" id="PR00258">
    <property type="entry name" value="SPERACTRCPTR"/>
</dbReference>
<dbReference type="SMART" id="SM00202">
    <property type="entry name" value="SR"/>
    <property type="match status" value="3"/>
</dbReference>
<keyword evidence="2" id="KW-0677">Repeat</keyword>
<dbReference type="InParanoid" id="A7SEY1"/>
<sequence>MGMVELRYRNKWGEICDQDWDIKGARVVCRTLGYPDAIRYTFGDWFGRGTGFFWLNKVRCDGTEDSLELCARSNWGDVKCRSSQVAGVPVAVRLRSGVQTWEGRVEVRRSYGDDIERWGSVCDDGFGLVEGNVVCRSLGYGTARRVFHDAWYGQSTGKVYMDDVECSGKEKDISECQHKMEWQGNCNHFEDVSLICNAPKLFGHKMRLAGGYNRFEGRVEIFMNNRWGTVCGDTWEMDEATVVCRQQGVGFAKEAVTDWFGRGTGYFWLDDLKCNGTEDSLDECPRKPWGETNCQAKNMAGVVCKQHEKDLIIKPKTRGVS</sequence>
<evidence type="ECO:0000313" key="7">
    <source>
        <dbReference type="EMBL" id="EDO37716.1"/>
    </source>
</evidence>
<dbReference type="GO" id="GO:0016020">
    <property type="term" value="C:membrane"/>
    <property type="evidence" value="ECO:0007669"/>
    <property type="project" value="InterPro"/>
</dbReference>
<reference evidence="7 8" key="1">
    <citation type="journal article" date="2007" name="Science">
        <title>Sea anemone genome reveals ancestral eumetazoan gene repertoire and genomic organization.</title>
        <authorList>
            <person name="Putnam N.H."/>
            <person name="Srivastava M."/>
            <person name="Hellsten U."/>
            <person name="Dirks B."/>
            <person name="Chapman J."/>
            <person name="Salamov A."/>
            <person name="Terry A."/>
            <person name="Shapiro H."/>
            <person name="Lindquist E."/>
            <person name="Kapitonov V.V."/>
            <person name="Jurka J."/>
            <person name="Genikhovich G."/>
            <person name="Grigoriev I.V."/>
            <person name="Lucas S.M."/>
            <person name="Steele R.E."/>
            <person name="Finnerty J.R."/>
            <person name="Technau U."/>
            <person name="Martindale M.Q."/>
            <person name="Rokhsar D.S."/>
        </authorList>
    </citation>
    <scope>NUCLEOTIDE SEQUENCE [LARGE SCALE GENOMIC DNA]</scope>
    <source>
        <strain evidence="8">CH2 X CH6</strain>
    </source>
</reference>
<proteinExistence type="predicted"/>
<accession>A7SEY1</accession>
<keyword evidence="1" id="KW-0732">Signal</keyword>
<dbReference type="Pfam" id="PF00530">
    <property type="entry name" value="SRCR"/>
    <property type="match status" value="3"/>
</dbReference>
<dbReference type="PANTHER" id="PTHR19331:SF465">
    <property type="entry name" value="EGG PEPTIDE SPERACT RECEPTOR"/>
    <property type="match status" value="1"/>
</dbReference>
<dbReference type="OMA" id="DWFGRGT"/>
<feature type="disulfide bond" evidence="5">
    <location>
        <begin position="60"/>
        <end position="70"/>
    </location>
</feature>
<dbReference type="Proteomes" id="UP000001593">
    <property type="component" value="Unassembled WGS sequence"/>
</dbReference>
<evidence type="ECO:0000256" key="3">
    <source>
        <dbReference type="ARBA" id="ARBA00023157"/>
    </source>
</evidence>
<keyword evidence="4" id="KW-0325">Glycoprotein</keyword>
<feature type="domain" description="SRCR" evidence="6">
    <location>
        <begin position="1"/>
        <end position="91"/>
    </location>
</feature>
<dbReference type="PROSITE" id="PS00420">
    <property type="entry name" value="SRCR_1"/>
    <property type="match status" value="1"/>
</dbReference>
<dbReference type="PhylomeDB" id="A7SEY1"/>
<evidence type="ECO:0000259" key="6">
    <source>
        <dbReference type="PROSITE" id="PS50287"/>
    </source>
</evidence>
<dbReference type="PROSITE" id="PS50287">
    <property type="entry name" value="SRCR_2"/>
    <property type="match status" value="3"/>
</dbReference>
<protein>
    <recommendedName>
        <fullName evidence="6">SRCR domain-containing protein</fullName>
    </recommendedName>
</protein>
<dbReference type="FunFam" id="3.10.250.10:FF:000005">
    <property type="entry name" value="Neurotrypsin isoform A"/>
    <property type="match status" value="1"/>
</dbReference>
<dbReference type="EMBL" id="DS469640">
    <property type="protein sequence ID" value="EDO37716.1"/>
    <property type="molecule type" value="Genomic_DNA"/>
</dbReference>
<keyword evidence="3 5" id="KW-1015">Disulfide bond</keyword>
<feature type="disulfide bond" evidence="5">
    <location>
        <begin position="135"/>
        <end position="196"/>
    </location>
</feature>
<evidence type="ECO:0000256" key="5">
    <source>
        <dbReference type="PROSITE-ProRule" id="PRU00196"/>
    </source>
</evidence>
<dbReference type="SUPFAM" id="SSF56487">
    <property type="entry name" value="SRCR-like"/>
    <property type="match status" value="3"/>
</dbReference>
<name>A7SEY1_NEMVE</name>
<keyword evidence="8" id="KW-1185">Reference proteome</keyword>
<dbReference type="FunFam" id="3.10.250.10:FF:000009">
    <property type="entry name" value="WC1"/>
    <property type="match status" value="1"/>
</dbReference>
<dbReference type="PANTHER" id="PTHR19331">
    <property type="entry name" value="SCAVENGER RECEPTOR DOMAIN-CONTAINING"/>
    <property type="match status" value="1"/>
</dbReference>
<feature type="disulfide bond" evidence="5">
    <location>
        <begin position="122"/>
        <end position="186"/>
    </location>
</feature>
<evidence type="ECO:0000313" key="8">
    <source>
        <dbReference type="Proteomes" id="UP000001593"/>
    </source>
</evidence>
<comment type="caution">
    <text evidence="5">Lacks conserved residue(s) required for the propagation of feature annotation.</text>
</comment>
<dbReference type="Gene3D" id="3.10.250.10">
    <property type="entry name" value="SRCR-like domain"/>
    <property type="match status" value="3"/>
</dbReference>
<evidence type="ECO:0000256" key="2">
    <source>
        <dbReference type="ARBA" id="ARBA00022737"/>
    </source>
</evidence>
<gene>
    <name evidence="7" type="ORF">NEMVEDRAFT_v1g230058</name>
</gene>
<dbReference type="AlphaFoldDB" id="A7SEY1"/>
<dbReference type="InterPro" id="IPR036772">
    <property type="entry name" value="SRCR-like_dom_sf"/>
</dbReference>
<feature type="disulfide bond" evidence="5">
    <location>
        <begin position="274"/>
        <end position="284"/>
    </location>
</feature>
<dbReference type="InterPro" id="IPR001190">
    <property type="entry name" value="SRCR"/>
</dbReference>
<feature type="disulfide bond" evidence="5">
    <location>
        <begin position="166"/>
        <end position="176"/>
    </location>
</feature>
<dbReference type="eggNOG" id="ENOG502QQ5W">
    <property type="taxonomic scope" value="Eukaryota"/>
</dbReference>
<organism evidence="7 8">
    <name type="scientific">Nematostella vectensis</name>
    <name type="common">Starlet sea anemone</name>
    <dbReference type="NCBI Taxonomy" id="45351"/>
    <lineage>
        <taxon>Eukaryota</taxon>
        <taxon>Metazoa</taxon>
        <taxon>Cnidaria</taxon>
        <taxon>Anthozoa</taxon>
        <taxon>Hexacorallia</taxon>
        <taxon>Actiniaria</taxon>
        <taxon>Edwardsiidae</taxon>
        <taxon>Nematostella</taxon>
    </lineage>
</organism>
<feature type="disulfide bond" evidence="5">
    <location>
        <begin position="16"/>
        <end position="80"/>
    </location>
</feature>
<dbReference type="HOGENOM" id="CLU_002555_11_0_1"/>
<feature type="domain" description="SRCR" evidence="6">
    <location>
        <begin position="92"/>
        <end position="197"/>
    </location>
</feature>